<dbReference type="RefSeq" id="WP_377249320.1">
    <property type="nucleotide sequence ID" value="NZ_JBHLUH010000012.1"/>
</dbReference>
<accession>A0ABV6M0X3</accession>
<dbReference type="InterPro" id="IPR029063">
    <property type="entry name" value="SAM-dependent_MTases_sf"/>
</dbReference>
<reference evidence="4 5" key="1">
    <citation type="submission" date="2024-09" db="EMBL/GenBank/DDBJ databases">
        <authorList>
            <person name="Sun Q."/>
            <person name="Mori K."/>
        </authorList>
    </citation>
    <scope>NUCLEOTIDE SEQUENCE [LARGE SCALE GENOMIC DNA]</scope>
    <source>
        <strain evidence="4 5">TBRC 3947</strain>
    </source>
</reference>
<evidence type="ECO:0000259" key="2">
    <source>
        <dbReference type="Pfam" id="PF08241"/>
    </source>
</evidence>
<dbReference type="GO" id="GO:0032259">
    <property type="term" value="P:methylation"/>
    <property type="evidence" value="ECO:0007669"/>
    <property type="project" value="UniProtKB-KW"/>
</dbReference>
<comment type="caution">
    <text evidence="4">The sequence shown here is derived from an EMBL/GenBank/DDBJ whole genome shotgun (WGS) entry which is preliminary data.</text>
</comment>
<name>A0ABV6M0X3_9ACTN</name>
<dbReference type="InterPro" id="IPR013216">
    <property type="entry name" value="Methyltransf_11"/>
</dbReference>
<dbReference type="Pfam" id="PF08241">
    <property type="entry name" value="Methyltransf_11"/>
    <property type="match status" value="1"/>
</dbReference>
<protein>
    <submittedName>
        <fullName evidence="4">RNA methyltransferase</fullName>
    </submittedName>
</protein>
<feature type="region of interest" description="Disordered" evidence="1">
    <location>
        <begin position="246"/>
        <end position="288"/>
    </location>
</feature>
<dbReference type="Gene3D" id="3.40.50.150">
    <property type="entry name" value="Vaccinia Virus protein VP39"/>
    <property type="match status" value="1"/>
</dbReference>
<keyword evidence="5" id="KW-1185">Reference proteome</keyword>
<gene>
    <name evidence="4" type="ORF">ACFFIA_10770</name>
</gene>
<keyword evidence="4" id="KW-0808">Transferase</keyword>
<dbReference type="EMBL" id="JBHLUH010000012">
    <property type="protein sequence ID" value="MFC0528144.1"/>
    <property type="molecule type" value="Genomic_DNA"/>
</dbReference>
<evidence type="ECO:0000313" key="4">
    <source>
        <dbReference type="EMBL" id="MFC0528144.1"/>
    </source>
</evidence>
<sequence>MDSDVVAHLRCPVCGEPLASPGGSALRCPRGHSFDLARQGYVNLTTGHAPHSGDTAQMVAARADFLAAGHYDFISSALAQAARTAYPGGLVLDAGAGTGRHLAAVLDALPGAPGLALDASKPALRRAARAHPRAGAALCDTWGRLPVADGAAGVVLDVFAPRNGPEFRRVLRPGGVLLVVTPAPDHLAELVARLGLLRVDPDKAERVAASLDGHFALARESTLTRTLELSPREAAALVAMGPSAWHTAPGLASSDPRSAATRAERAGRPWRPASEASASGAAPVELPGPITVTASVRLGVYVERSTSSQPAGGS</sequence>
<evidence type="ECO:0000256" key="1">
    <source>
        <dbReference type="SAM" id="MobiDB-lite"/>
    </source>
</evidence>
<evidence type="ECO:0000259" key="3">
    <source>
        <dbReference type="Pfam" id="PF21302"/>
    </source>
</evidence>
<keyword evidence="4" id="KW-0489">Methyltransferase</keyword>
<dbReference type="Proteomes" id="UP001589867">
    <property type="component" value="Unassembled WGS sequence"/>
</dbReference>
<proteinExistence type="predicted"/>
<feature type="compositionally biased region" description="Low complexity" evidence="1">
    <location>
        <begin position="273"/>
        <end position="282"/>
    </location>
</feature>
<organism evidence="4 5">
    <name type="scientific">Phytohabitans kaempferiae</name>
    <dbReference type="NCBI Taxonomy" id="1620943"/>
    <lineage>
        <taxon>Bacteria</taxon>
        <taxon>Bacillati</taxon>
        <taxon>Actinomycetota</taxon>
        <taxon>Actinomycetes</taxon>
        <taxon>Micromonosporales</taxon>
        <taxon>Micromonosporaceae</taxon>
    </lineage>
</organism>
<evidence type="ECO:0000313" key="5">
    <source>
        <dbReference type="Proteomes" id="UP001589867"/>
    </source>
</evidence>
<feature type="domain" description="23S rRNA (guanine(745)-N(1))-methyltransferase N-terminal" evidence="3">
    <location>
        <begin position="10"/>
        <end position="44"/>
    </location>
</feature>
<dbReference type="InterPro" id="IPR048647">
    <property type="entry name" value="RlmA_N"/>
</dbReference>
<dbReference type="Pfam" id="PF21302">
    <property type="entry name" value="Zn_ribbon_RlmA"/>
    <property type="match status" value="1"/>
</dbReference>
<dbReference type="SUPFAM" id="SSF53335">
    <property type="entry name" value="S-adenosyl-L-methionine-dependent methyltransferases"/>
    <property type="match status" value="1"/>
</dbReference>
<dbReference type="GO" id="GO:0008168">
    <property type="term" value="F:methyltransferase activity"/>
    <property type="evidence" value="ECO:0007669"/>
    <property type="project" value="UniProtKB-KW"/>
</dbReference>
<feature type="domain" description="Methyltransferase type 11" evidence="2">
    <location>
        <begin position="92"/>
        <end position="178"/>
    </location>
</feature>